<reference evidence="1 2" key="1">
    <citation type="submission" date="2023-03" db="EMBL/GenBank/DDBJ databases">
        <title>Thalassotalea loyana LMG 22536T draft genome sequence.</title>
        <authorList>
            <person name="Sawabe T."/>
        </authorList>
    </citation>
    <scope>NUCLEOTIDE SEQUENCE [LARGE SCALE GENOMIC DNA]</scope>
    <source>
        <strain evidence="1 2">LMG 22536</strain>
    </source>
</reference>
<proteinExistence type="predicted"/>
<gene>
    <name evidence="1" type="ORF">tloyanaT_03510</name>
</gene>
<organism evidence="1 2">
    <name type="scientific">Thalassotalea loyana</name>
    <dbReference type="NCBI Taxonomy" id="280483"/>
    <lineage>
        <taxon>Bacteria</taxon>
        <taxon>Pseudomonadati</taxon>
        <taxon>Pseudomonadota</taxon>
        <taxon>Gammaproteobacteria</taxon>
        <taxon>Alteromonadales</taxon>
        <taxon>Colwelliaceae</taxon>
        <taxon>Thalassotalea</taxon>
    </lineage>
</organism>
<evidence type="ECO:0000313" key="1">
    <source>
        <dbReference type="EMBL" id="GLX84099.1"/>
    </source>
</evidence>
<keyword evidence="2" id="KW-1185">Reference proteome</keyword>
<dbReference type="Proteomes" id="UP001157134">
    <property type="component" value="Unassembled WGS sequence"/>
</dbReference>
<evidence type="ECO:0000313" key="2">
    <source>
        <dbReference type="Proteomes" id="UP001157134"/>
    </source>
</evidence>
<name>A0ABQ6H986_9GAMM</name>
<dbReference type="EMBL" id="BSSV01000001">
    <property type="protein sequence ID" value="GLX84099.1"/>
    <property type="molecule type" value="Genomic_DNA"/>
</dbReference>
<dbReference type="Gene3D" id="3.30.1120.80">
    <property type="match status" value="1"/>
</dbReference>
<dbReference type="RefSeq" id="WP_284295646.1">
    <property type="nucleotide sequence ID" value="NZ_BSSV01000001.1"/>
</dbReference>
<protein>
    <submittedName>
        <fullName evidence="1">Uncharacterized protein</fullName>
    </submittedName>
</protein>
<accession>A0ABQ6H986</accession>
<comment type="caution">
    <text evidence="1">The sequence shown here is derived from an EMBL/GenBank/DDBJ whole genome shotgun (WGS) entry which is preliminary data.</text>
</comment>
<sequence>MIGQDLTNENINQRAMMQYASNFAYLTRAGATILRPNKPALGFSYVPTSKSLLPRHSSVQEIDIALAHALWGSMAFQNNWFSYKTD</sequence>